<dbReference type="Proteomes" id="UP000813824">
    <property type="component" value="Unassembled WGS sequence"/>
</dbReference>
<evidence type="ECO:0000313" key="3">
    <source>
        <dbReference type="Proteomes" id="UP000813824"/>
    </source>
</evidence>
<feature type="region of interest" description="Disordered" evidence="1">
    <location>
        <begin position="1"/>
        <end position="34"/>
    </location>
</feature>
<dbReference type="InterPro" id="IPR009784">
    <property type="entry name" value="DUF1349"/>
</dbReference>
<dbReference type="PANTHER" id="PTHR35332:SF2">
    <property type="entry name" value="REGULATION OF ENOLASE PROTEIN 1"/>
    <property type="match status" value="1"/>
</dbReference>
<name>A0A8K0UNY0_9AGAR</name>
<accession>A0A8K0UNY0</accession>
<sequence length="217" mass="23826">MSTQTSLPARTNDNDTPPSFTIVADPGTDAWRKPPTTDVLNAPTHNYAPHAHAPPGPFPLTSFSSARVTFSANWAQRYDQGGLLLVLTPKPGSSASVPGQGKPKWLKTGNEFYLGRRNVGTVGTDAWSDWSLVGIPDSKPEKITVEVRRESDENGKSLWVYWVDGEERVPVREVTWILAGEEEWDVTVGAYAARPASGEGVQGGLEVKFWDFFVERI</sequence>
<dbReference type="AlphaFoldDB" id="A0A8K0UNY0"/>
<reference evidence="2" key="1">
    <citation type="journal article" date="2021" name="New Phytol.">
        <title>Evolutionary innovations through gain and loss of genes in the ectomycorrhizal Boletales.</title>
        <authorList>
            <person name="Wu G."/>
            <person name="Miyauchi S."/>
            <person name="Morin E."/>
            <person name="Kuo A."/>
            <person name="Drula E."/>
            <person name="Varga T."/>
            <person name="Kohler A."/>
            <person name="Feng B."/>
            <person name="Cao Y."/>
            <person name="Lipzen A."/>
            <person name="Daum C."/>
            <person name="Hundley H."/>
            <person name="Pangilinan J."/>
            <person name="Johnson J."/>
            <person name="Barry K."/>
            <person name="LaButti K."/>
            <person name="Ng V."/>
            <person name="Ahrendt S."/>
            <person name="Min B."/>
            <person name="Choi I.G."/>
            <person name="Park H."/>
            <person name="Plett J.M."/>
            <person name="Magnuson J."/>
            <person name="Spatafora J.W."/>
            <person name="Nagy L.G."/>
            <person name="Henrissat B."/>
            <person name="Grigoriev I.V."/>
            <person name="Yang Z.L."/>
            <person name="Xu J."/>
            <person name="Martin F.M."/>
        </authorList>
    </citation>
    <scope>NUCLEOTIDE SEQUENCE</scope>
    <source>
        <strain evidence="2">KKN 215</strain>
    </source>
</reference>
<organism evidence="2 3">
    <name type="scientific">Cristinia sonorae</name>
    <dbReference type="NCBI Taxonomy" id="1940300"/>
    <lineage>
        <taxon>Eukaryota</taxon>
        <taxon>Fungi</taxon>
        <taxon>Dikarya</taxon>
        <taxon>Basidiomycota</taxon>
        <taxon>Agaricomycotina</taxon>
        <taxon>Agaricomycetes</taxon>
        <taxon>Agaricomycetidae</taxon>
        <taxon>Agaricales</taxon>
        <taxon>Pleurotineae</taxon>
        <taxon>Stephanosporaceae</taxon>
        <taxon>Cristinia</taxon>
    </lineage>
</organism>
<dbReference type="Gene3D" id="2.60.120.200">
    <property type="match status" value="1"/>
</dbReference>
<dbReference type="EMBL" id="JAEVFJ010000019">
    <property type="protein sequence ID" value="KAH8099612.1"/>
    <property type="molecule type" value="Genomic_DNA"/>
</dbReference>
<feature type="compositionally biased region" description="Polar residues" evidence="1">
    <location>
        <begin position="1"/>
        <end position="19"/>
    </location>
</feature>
<evidence type="ECO:0000256" key="1">
    <source>
        <dbReference type="SAM" id="MobiDB-lite"/>
    </source>
</evidence>
<dbReference type="OrthoDB" id="42525at2759"/>
<proteinExistence type="predicted"/>
<gene>
    <name evidence="2" type="ORF">BXZ70DRAFT_894838</name>
</gene>
<comment type="caution">
    <text evidence="2">The sequence shown here is derived from an EMBL/GenBank/DDBJ whole genome shotgun (WGS) entry which is preliminary data.</text>
</comment>
<evidence type="ECO:0000313" key="2">
    <source>
        <dbReference type="EMBL" id="KAH8099612.1"/>
    </source>
</evidence>
<dbReference type="Pfam" id="PF07081">
    <property type="entry name" value="DUF1349"/>
    <property type="match status" value="1"/>
</dbReference>
<dbReference type="PANTHER" id="PTHR35332">
    <property type="entry name" value="REGULATION OF ENOLASE PROTEIN 1"/>
    <property type="match status" value="1"/>
</dbReference>
<protein>
    <submittedName>
        <fullName evidence="2">Uncharacterized protein</fullName>
    </submittedName>
</protein>
<keyword evidence="3" id="KW-1185">Reference proteome</keyword>